<proteinExistence type="predicted"/>
<comment type="caution">
    <text evidence="4">The sequence shown here is derived from an EMBL/GenBank/DDBJ whole genome shotgun (WGS) entry which is preliminary data.</text>
</comment>
<dbReference type="Gene3D" id="2.40.50.1020">
    <property type="entry name" value="LytTr DNA-binding domain"/>
    <property type="match status" value="1"/>
</dbReference>
<dbReference type="PROSITE" id="PS50930">
    <property type="entry name" value="HTH_LYTTR"/>
    <property type="match status" value="1"/>
</dbReference>
<feature type="modified residue" description="4-aspartylphosphate" evidence="1">
    <location>
        <position position="55"/>
    </location>
</feature>
<evidence type="ECO:0000259" key="2">
    <source>
        <dbReference type="PROSITE" id="PS50110"/>
    </source>
</evidence>
<dbReference type="GO" id="GO:0003677">
    <property type="term" value="F:DNA binding"/>
    <property type="evidence" value="ECO:0007669"/>
    <property type="project" value="InterPro"/>
</dbReference>
<keyword evidence="1" id="KW-0597">Phosphoprotein</keyword>
<evidence type="ECO:0000256" key="1">
    <source>
        <dbReference type="PROSITE-ProRule" id="PRU00169"/>
    </source>
</evidence>
<dbReference type="AlphaFoldDB" id="A0A4R3KUB5"/>
<evidence type="ECO:0000313" key="4">
    <source>
        <dbReference type="EMBL" id="TCS88855.1"/>
    </source>
</evidence>
<name>A0A4R3KUB5_9SPHI</name>
<dbReference type="Pfam" id="PF00072">
    <property type="entry name" value="Response_reg"/>
    <property type="match status" value="1"/>
</dbReference>
<dbReference type="EMBL" id="SMAD01000002">
    <property type="protein sequence ID" value="TCS88855.1"/>
    <property type="molecule type" value="Genomic_DNA"/>
</dbReference>
<dbReference type="RefSeq" id="WP_132127974.1">
    <property type="nucleotide sequence ID" value="NZ_CP042432.1"/>
</dbReference>
<dbReference type="PANTHER" id="PTHR37299:SF1">
    <property type="entry name" value="STAGE 0 SPORULATION PROTEIN A HOMOLOG"/>
    <property type="match status" value="1"/>
</dbReference>
<dbReference type="OrthoDB" id="9787344at2"/>
<dbReference type="SMART" id="SM00850">
    <property type="entry name" value="LytTR"/>
    <property type="match status" value="1"/>
</dbReference>
<evidence type="ECO:0000313" key="5">
    <source>
        <dbReference type="Proteomes" id="UP000295807"/>
    </source>
</evidence>
<dbReference type="SMART" id="SM00448">
    <property type="entry name" value="REC"/>
    <property type="match status" value="1"/>
</dbReference>
<evidence type="ECO:0000259" key="3">
    <source>
        <dbReference type="PROSITE" id="PS50930"/>
    </source>
</evidence>
<protein>
    <submittedName>
        <fullName evidence="4">LytTR family two component transcriptional regulator</fullName>
    </submittedName>
</protein>
<feature type="domain" description="HTH LytTR-type" evidence="3">
    <location>
        <begin position="146"/>
        <end position="249"/>
    </location>
</feature>
<dbReference type="PROSITE" id="PS50110">
    <property type="entry name" value="RESPONSE_REGULATORY"/>
    <property type="match status" value="1"/>
</dbReference>
<dbReference type="InterPro" id="IPR011006">
    <property type="entry name" value="CheY-like_superfamily"/>
</dbReference>
<sequence length="250" mass="28769">MIKSVIIDDELKSCTSLFNKLKTYCPDVEVMEICNSGEEGLRAIRELSPELLFLDIEMPLMNGFAMLDKVAKKNFEVIFITAYNEHAVKAIKCSALDYLVKPVDTDELKLALQRFREKRGTDQMSESQYDILLHNFKSGQVTKHKIALPTLEGMVFSQLTDIIRLESDSNYTTFYFGNGDKQIVSKTLKEFEHLLEGYNFYRVHNSHIINLDHIRMYKKGDGGIVVMTDGSEITISTRRKAEFVKRLDYL</sequence>
<dbReference type="PANTHER" id="PTHR37299">
    <property type="entry name" value="TRANSCRIPTIONAL REGULATOR-RELATED"/>
    <property type="match status" value="1"/>
</dbReference>
<dbReference type="InterPro" id="IPR001789">
    <property type="entry name" value="Sig_transdc_resp-reg_receiver"/>
</dbReference>
<dbReference type="Proteomes" id="UP000295807">
    <property type="component" value="Unassembled WGS sequence"/>
</dbReference>
<feature type="domain" description="Response regulatory" evidence="2">
    <location>
        <begin position="3"/>
        <end position="116"/>
    </location>
</feature>
<keyword evidence="5" id="KW-1185">Reference proteome</keyword>
<dbReference type="GO" id="GO:0000156">
    <property type="term" value="F:phosphorelay response regulator activity"/>
    <property type="evidence" value="ECO:0007669"/>
    <property type="project" value="InterPro"/>
</dbReference>
<dbReference type="InterPro" id="IPR007492">
    <property type="entry name" value="LytTR_DNA-bd_dom"/>
</dbReference>
<dbReference type="Gene3D" id="3.40.50.2300">
    <property type="match status" value="1"/>
</dbReference>
<dbReference type="InterPro" id="IPR046947">
    <property type="entry name" value="LytR-like"/>
</dbReference>
<dbReference type="SUPFAM" id="SSF52172">
    <property type="entry name" value="CheY-like"/>
    <property type="match status" value="1"/>
</dbReference>
<reference evidence="4 5" key="1">
    <citation type="submission" date="2019-03" db="EMBL/GenBank/DDBJ databases">
        <title>Genomic Encyclopedia of Type Strains, Phase IV (KMG-IV): sequencing the most valuable type-strain genomes for metagenomic binning, comparative biology and taxonomic classification.</title>
        <authorList>
            <person name="Goeker M."/>
        </authorList>
    </citation>
    <scope>NUCLEOTIDE SEQUENCE [LARGE SCALE GENOMIC DNA]</scope>
    <source>
        <strain evidence="4 5">DSM 21100</strain>
    </source>
</reference>
<dbReference type="Pfam" id="PF04397">
    <property type="entry name" value="LytTR"/>
    <property type="match status" value="1"/>
</dbReference>
<organism evidence="4 5">
    <name type="scientific">Anseongella ginsenosidimutans</name>
    <dbReference type="NCBI Taxonomy" id="496056"/>
    <lineage>
        <taxon>Bacteria</taxon>
        <taxon>Pseudomonadati</taxon>
        <taxon>Bacteroidota</taxon>
        <taxon>Sphingobacteriia</taxon>
        <taxon>Sphingobacteriales</taxon>
        <taxon>Sphingobacteriaceae</taxon>
        <taxon>Anseongella</taxon>
    </lineage>
</organism>
<accession>A0A4R3KUB5</accession>
<gene>
    <name evidence="4" type="ORF">EDD80_10245</name>
</gene>